<dbReference type="EMBL" id="RCWN01000001">
    <property type="protein sequence ID" value="RLQ88398.1"/>
    <property type="molecule type" value="Genomic_DNA"/>
</dbReference>
<dbReference type="RefSeq" id="WP_121645366.1">
    <property type="nucleotide sequence ID" value="NZ_RCWN01000001.1"/>
</dbReference>
<evidence type="ECO:0000313" key="2">
    <source>
        <dbReference type="EMBL" id="RLQ88398.1"/>
    </source>
</evidence>
<evidence type="ECO:0000313" key="3">
    <source>
        <dbReference type="Proteomes" id="UP000281094"/>
    </source>
</evidence>
<sequence length="142" mass="15108">MTEAKRLGVDEIDALIPSLFAPWIADMGLHPVAIRSDGADFRLAENPRLVHGGGIICGQATAAAADTACVLTLASHNGRFRPVTTVSLTCHFIRPLPPGAADVSVTIESNGRRMAYLRTEIRSAGSRKPAVSFVGSFMYLSD</sequence>
<accession>A0A3L7JC87</accession>
<proteinExistence type="predicted"/>
<gene>
    <name evidence="2" type="ORF">D8780_09470</name>
</gene>
<dbReference type="Gene3D" id="3.10.129.10">
    <property type="entry name" value="Hotdog Thioesterase"/>
    <property type="match status" value="1"/>
</dbReference>
<dbReference type="AlphaFoldDB" id="A0A3L7JC87"/>
<organism evidence="2 3">
    <name type="scientific">Notoacmeibacter ruber</name>
    <dbReference type="NCBI Taxonomy" id="2670375"/>
    <lineage>
        <taxon>Bacteria</taxon>
        <taxon>Pseudomonadati</taxon>
        <taxon>Pseudomonadota</taxon>
        <taxon>Alphaproteobacteria</taxon>
        <taxon>Hyphomicrobiales</taxon>
        <taxon>Notoacmeibacteraceae</taxon>
        <taxon>Notoacmeibacter</taxon>
    </lineage>
</organism>
<protein>
    <submittedName>
        <fullName evidence="2">PaaI family thioesterase</fullName>
    </submittedName>
</protein>
<dbReference type="InterPro" id="IPR029069">
    <property type="entry name" value="HotDog_dom_sf"/>
</dbReference>
<dbReference type="SUPFAM" id="SSF54637">
    <property type="entry name" value="Thioesterase/thiol ester dehydrase-isomerase"/>
    <property type="match status" value="1"/>
</dbReference>
<evidence type="ECO:0000259" key="1">
    <source>
        <dbReference type="Pfam" id="PF13622"/>
    </source>
</evidence>
<feature type="domain" description="Acyl-CoA thioesterase-like N-terminal HotDog" evidence="1">
    <location>
        <begin position="53"/>
        <end position="138"/>
    </location>
</feature>
<dbReference type="Pfam" id="PF13622">
    <property type="entry name" value="4HBT_3"/>
    <property type="match status" value="1"/>
</dbReference>
<comment type="caution">
    <text evidence="2">The sequence shown here is derived from an EMBL/GenBank/DDBJ whole genome shotgun (WGS) entry which is preliminary data.</text>
</comment>
<dbReference type="Proteomes" id="UP000281094">
    <property type="component" value="Unassembled WGS sequence"/>
</dbReference>
<dbReference type="InterPro" id="IPR049449">
    <property type="entry name" value="TesB_ACOT8-like_N"/>
</dbReference>
<reference evidence="2 3" key="1">
    <citation type="submission" date="2018-10" db="EMBL/GenBank/DDBJ databases">
        <title>Notoacmeibacter sp. M2BS9Y-3-1, whole genome shotgun sequence.</title>
        <authorList>
            <person name="Tuo L."/>
        </authorList>
    </citation>
    <scope>NUCLEOTIDE SEQUENCE [LARGE SCALE GENOMIC DNA]</scope>
    <source>
        <strain evidence="2 3">M2BS9Y-3-1</strain>
    </source>
</reference>
<name>A0A3L7JC87_9HYPH</name>
<keyword evidence="3" id="KW-1185">Reference proteome</keyword>